<dbReference type="AlphaFoldDB" id="A0A0A9CFD7"/>
<dbReference type="EMBL" id="GBRH01223589">
    <property type="protein sequence ID" value="JAD74306.1"/>
    <property type="molecule type" value="Transcribed_RNA"/>
</dbReference>
<reference evidence="1" key="2">
    <citation type="journal article" date="2015" name="Data Brief">
        <title>Shoot transcriptome of the giant reed, Arundo donax.</title>
        <authorList>
            <person name="Barrero R.A."/>
            <person name="Guerrero F.D."/>
            <person name="Moolhuijzen P."/>
            <person name="Goolsby J.A."/>
            <person name="Tidwell J."/>
            <person name="Bellgard S.E."/>
            <person name="Bellgard M.I."/>
        </authorList>
    </citation>
    <scope>NUCLEOTIDE SEQUENCE</scope>
    <source>
        <tissue evidence="1">Shoot tissue taken approximately 20 cm above the soil surface</tissue>
    </source>
</reference>
<proteinExistence type="predicted"/>
<accession>A0A0A9CFD7</accession>
<reference evidence="1" key="1">
    <citation type="submission" date="2014-09" db="EMBL/GenBank/DDBJ databases">
        <authorList>
            <person name="Magalhaes I.L.F."/>
            <person name="Oliveira U."/>
            <person name="Santos F.R."/>
            <person name="Vidigal T.H.D.A."/>
            <person name="Brescovit A.D."/>
            <person name="Santos A.J."/>
        </authorList>
    </citation>
    <scope>NUCLEOTIDE SEQUENCE</scope>
    <source>
        <tissue evidence="1">Shoot tissue taken approximately 20 cm above the soil surface</tissue>
    </source>
</reference>
<sequence>MQVAAFHYLHGPTIAHQYIICIIRQHLSGG</sequence>
<organism evidence="1">
    <name type="scientific">Arundo donax</name>
    <name type="common">Giant reed</name>
    <name type="synonym">Donax arundinaceus</name>
    <dbReference type="NCBI Taxonomy" id="35708"/>
    <lineage>
        <taxon>Eukaryota</taxon>
        <taxon>Viridiplantae</taxon>
        <taxon>Streptophyta</taxon>
        <taxon>Embryophyta</taxon>
        <taxon>Tracheophyta</taxon>
        <taxon>Spermatophyta</taxon>
        <taxon>Magnoliopsida</taxon>
        <taxon>Liliopsida</taxon>
        <taxon>Poales</taxon>
        <taxon>Poaceae</taxon>
        <taxon>PACMAD clade</taxon>
        <taxon>Arundinoideae</taxon>
        <taxon>Arundineae</taxon>
        <taxon>Arundo</taxon>
    </lineage>
</organism>
<name>A0A0A9CFD7_ARUDO</name>
<evidence type="ECO:0000313" key="1">
    <source>
        <dbReference type="EMBL" id="JAD74306.1"/>
    </source>
</evidence>
<protein>
    <submittedName>
        <fullName evidence="1">Uncharacterized protein</fullName>
    </submittedName>
</protein>